<keyword evidence="4" id="KW-0449">Lipoprotein</keyword>
<evidence type="ECO:0000256" key="3">
    <source>
        <dbReference type="ARBA" id="ARBA00023139"/>
    </source>
</evidence>
<proteinExistence type="predicted"/>
<reference evidence="7" key="1">
    <citation type="journal article" date="2022" name="ISME J.">
        <title>Identification of active gaseous-alkane degraders at natural gas seeps.</title>
        <authorList>
            <person name="Farhan Ul Haque M."/>
            <person name="Hernandez M."/>
            <person name="Crombie A.T."/>
            <person name="Murrell J.C."/>
        </authorList>
    </citation>
    <scope>NUCLEOTIDE SEQUENCE</scope>
    <source>
        <strain evidence="7">PC2</strain>
    </source>
</reference>
<dbReference type="SUPFAM" id="SSF141488">
    <property type="entry name" value="YdhA-like"/>
    <property type="match status" value="1"/>
</dbReference>
<comment type="caution">
    <text evidence="7">The sequence shown here is derived from an EMBL/GenBank/DDBJ whole genome shotgun (WGS) entry which is preliminary data.</text>
</comment>
<evidence type="ECO:0000256" key="2">
    <source>
        <dbReference type="ARBA" id="ARBA00023136"/>
    </source>
</evidence>
<dbReference type="Proteomes" id="UP001139104">
    <property type="component" value="Unassembled WGS sequence"/>
</dbReference>
<keyword evidence="1" id="KW-0732">Signal</keyword>
<feature type="transmembrane region" description="Helical" evidence="5">
    <location>
        <begin position="35"/>
        <end position="54"/>
    </location>
</feature>
<gene>
    <name evidence="7" type="ORF">K2U94_02630</name>
</gene>
<dbReference type="InterPro" id="IPR018660">
    <property type="entry name" value="MliC"/>
</dbReference>
<evidence type="ECO:0000313" key="7">
    <source>
        <dbReference type="EMBL" id="MCI4681672.1"/>
    </source>
</evidence>
<protein>
    <submittedName>
        <fullName evidence="7">MliC family protein</fullName>
    </submittedName>
</protein>
<evidence type="ECO:0000313" key="8">
    <source>
        <dbReference type="Proteomes" id="UP001139104"/>
    </source>
</evidence>
<keyword evidence="3" id="KW-0564">Palmitate</keyword>
<dbReference type="Gene3D" id="2.40.128.200">
    <property type="match status" value="1"/>
</dbReference>
<keyword evidence="5" id="KW-0812">Transmembrane</keyword>
<sequence>MKFEACRRAQQRCHDVAGDPAARNDWMNEMVPFRYLLRLAGALAILAFAGQAGATEARYACSGRAKLIARFSPPGVRTGTVALTFATGETISLPQVMSSDGGRYADKGVEFWIKGTKATLTREGSSETCATK</sequence>
<feature type="domain" description="C-type lysozyme inhibitor" evidence="6">
    <location>
        <begin position="59"/>
        <end position="126"/>
    </location>
</feature>
<dbReference type="InterPro" id="IPR036328">
    <property type="entry name" value="MliC_sf"/>
</dbReference>
<dbReference type="EMBL" id="JAIVFP010000001">
    <property type="protein sequence ID" value="MCI4681672.1"/>
    <property type="molecule type" value="Genomic_DNA"/>
</dbReference>
<organism evidence="7 8">
    <name type="scientific">Candidatus Rhodoblastus alkanivorans</name>
    <dbReference type="NCBI Taxonomy" id="2954117"/>
    <lineage>
        <taxon>Bacteria</taxon>
        <taxon>Pseudomonadati</taxon>
        <taxon>Pseudomonadota</taxon>
        <taxon>Alphaproteobacteria</taxon>
        <taxon>Hyphomicrobiales</taxon>
        <taxon>Rhodoblastaceae</taxon>
        <taxon>Rhodoblastus</taxon>
    </lineage>
</organism>
<dbReference type="RefSeq" id="WP_243065721.1">
    <property type="nucleotide sequence ID" value="NZ_JAIVFK010000060.1"/>
</dbReference>
<evidence type="ECO:0000256" key="5">
    <source>
        <dbReference type="SAM" id="Phobius"/>
    </source>
</evidence>
<dbReference type="Pfam" id="PF09864">
    <property type="entry name" value="MliC"/>
    <property type="match status" value="1"/>
</dbReference>
<keyword evidence="2 5" id="KW-0472">Membrane</keyword>
<evidence type="ECO:0000256" key="4">
    <source>
        <dbReference type="ARBA" id="ARBA00023288"/>
    </source>
</evidence>
<evidence type="ECO:0000256" key="1">
    <source>
        <dbReference type="ARBA" id="ARBA00022729"/>
    </source>
</evidence>
<keyword evidence="8" id="KW-1185">Reference proteome</keyword>
<evidence type="ECO:0000259" key="6">
    <source>
        <dbReference type="Pfam" id="PF09864"/>
    </source>
</evidence>
<accession>A0ABS9Z240</accession>
<name>A0ABS9Z240_9HYPH</name>
<keyword evidence="5" id="KW-1133">Transmembrane helix</keyword>